<proteinExistence type="predicted"/>
<evidence type="ECO:0000256" key="1">
    <source>
        <dbReference type="SAM" id="SignalP"/>
    </source>
</evidence>
<feature type="chain" id="PRO_5043860154" description="Outer membrane lipoprotein" evidence="1">
    <location>
        <begin position="27"/>
        <end position="183"/>
    </location>
</feature>
<evidence type="ECO:0008006" key="3">
    <source>
        <dbReference type="Google" id="ProtNLM"/>
    </source>
</evidence>
<name>A0AAT9G9Z3_9RICK</name>
<evidence type="ECO:0000313" key="2">
    <source>
        <dbReference type="EMBL" id="BFD46678.1"/>
    </source>
</evidence>
<accession>A0AAT9G9Z3</accession>
<gene>
    <name evidence="2" type="ORF">DMENIID0002_13240</name>
</gene>
<dbReference type="EMBL" id="AP029170">
    <property type="protein sequence ID" value="BFD46678.1"/>
    <property type="molecule type" value="Genomic_DNA"/>
</dbReference>
<sequence>MIKKLLYTFLILIIASTLSSCGRNLAANTYTSDSTLNIVLEGKLLAKRDVKITEDERLGDNAIGGLTGAVAGGAVAASGTNNAAIIVGGAIVGGVTGAIMQSALGTSKGTEYIVQVNRSNLKDDYYEGSRLLRNAIAAVRATGIITIVQAKEDKTNPVINEGQDVLVILSEKRSRLIPATYKN</sequence>
<feature type="signal peptide" evidence="1">
    <location>
        <begin position="1"/>
        <end position="26"/>
    </location>
</feature>
<organism evidence="2">
    <name type="scientific">Candidatus Tisiphia endosymbiont of Sergentomyia squamirostris</name>
    <dbReference type="NCBI Taxonomy" id="3113639"/>
    <lineage>
        <taxon>Bacteria</taxon>
        <taxon>Pseudomonadati</taxon>
        <taxon>Pseudomonadota</taxon>
        <taxon>Alphaproteobacteria</taxon>
        <taxon>Rickettsiales</taxon>
        <taxon>Rickettsiaceae</taxon>
        <taxon>Rickettsieae</taxon>
        <taxon>Candidatus Tisiphia</taxon>
    </lineage>
</organism>
<protein>
    <recommendedName>
        <fullName evidence="3">Outer membrane lipoprotein</fullName>
    </recommendedName>
</protein>
<dbReference type="PROSITE" id="PS51257">
    <property type="entry name" value="PROKAR_LIPOPROTEIN"/>
    <property type="match status" value="1"/>
</dbReference>
<keyword evidence="1" id="KW-0732">Signal</keyword>
<reference evidence="2" key="1">
    <citation type="submission" date="2024-01" db="EMBL/GenBank/DDBJ databases">
        <title>Sequencing the genomes of a sandfly, Sergentomyia squamirostris, and its two endosymbionts.</title>
        <authorList>
            <person name="Itokawa K."/>
            <person name="Sanjoba C."/>
        </authorList>
    </citation>
    <scope>NUCLEOTIDE SEQUENCE</scope>
    <source>
        <strain evidence="2">RiSSQ</strain>
    </source>
</reference>
<dbReference type="AlphaFoldDB" id="A0AAT9G9Z3"/>